<evidence type="ECO:0000256" key="1">
    <source>
        <dbReference type="SAM" id="MobiDB-lite"/>
    </source>
</evidence>
<feature type="compositionally biased region" description="Basic and acidic residues" evidence="1">
    <location>
        <begin position="263"/>
        <end position="298"/>
    </location>
</feature>
<feature type="compositionally biased region" description="Basic and acidic residues" evidence="1">
    <location>
        <begin position="180"/>
        <end position="199"/>
    </location>
</feature>
<gene>
    <name evidence="2" type="ORF">SDC9_144469</name>
</gene>
<feature type="compositionally biased region" description="Basic and acidic residues" evidence="1">
    <location>
        <begin position="226"/>
        <end position="253"/>
    </location>
</feature>
<feature type="compositionally biased region" description="Basic and acidic residues" evidence="1">
    <location>
        <begin position="66"/>
        <end position="94"/>
    </location>
</feature>
<reference evidence="2" key="1">
    <citation type="submission" date="2019-08" db="EMBL/GenBank/DDBJ databases">
        <authorList>
            <person name="Kucharzyk K."/>
            <person name="Murdoch R.W."/>
            <person name="Higgins S."/>
            <person name="Loffler F."/>
        </authorList>
    </citation>
    <scope>NUCLEOTIDE SEQUENCE</scope>
</reference>
<dbReference type="EMBL" id="VSSQ01043591">
    <property type="protein sequence ID" value="MPM97296.1"/>
    <property type="molecule type" value="Genomic_DNA"/>
</dbReference>
<feature type="region of interest" description="Disordered" evidence="1">
    <location>
        <begin position="1"/>
        <end position="298"/>
    </location>
</feature>
<accession>A0A645E6V5</accession>
<name>A0A645E6V5_9ZZZZ</name>
<protein>
    <submittedName>
        <fullName evidence="2">Uncharacterized protein</fullName>
    </submittedName>
</protein>
<evidence type="ECO:0000313" key="2">
    <source>
        <dbReference type="EMBL" id="MPM97296.1"/>
    </source>
</evidence>
<comment type="caution">
    <text evidence="2">The sequence shown here is derived from an EMBL/GenBank/DDBJ whole genome shotgun (WGS) entry which is preliminary data.</text>
</comment>
<feature type="compositionally biased region" description="Basic and acidic residues" evidence="1">
    <location>
        <begin position="105"/>
        <end position="125"/>
    </location>
</feature>
<sequence length="298" mass="33301">MCGASRVRSEPCAQVVHGGEPRTGRAVHRQTRDRSVDRGFGNAGLGNTDVRNPGLRNPGHPRQCRNRVDPDERPEGEAVAHHRQQREGDREQRGRQPHLALEAGCPERDVVCDRRQDEHVQLPERHAHHGRDQRRDEAARRLGPRGRDGALQDVLHDDGAEQERHGHAGEHGGPGQPEQPHTDRLDHGGDDCDQAGRGEGRRRRVRPDPLGQRPVAEVQEQQPGGHRGDDGGHHRPDVERPVRVESGDVRRAALEGAVVGEHQIGDDRQPVRDEHQQVAAEHRRGDRPERLAAPDHRQ</sequence>
<feature type="compositionally biased region" description="Basic and acidic residues" evidence="1">
    <location>
        <begin position="133"/>
        <end position="170"/>
    </location>
</feature>
<dbReference type="AlphaFoldDB" id="A0A645E6V5"/>
<organism evidence="2">
    <name type="scientific">bioreactor metagenome</name>
    <dbReference type="NCBI Taxonomy" id="1076179"/>
    <lineage>
        <taxon>unclassified sequences</taxon>
        <taxon>metagenomes</taxon>
        <taxon>ecological metagenomes</taxon>
    </lineage>
</organism>
<proteinExistence type="predicted"/>